<name>A0A8B8JZY1_ABRPR</name>
<dbReference type="RefSeq" id="XP_027337025.1">
    <property type="nucleotide sequence ID" value="XM_027481224.1"/>
</dbReference>
<dbReference type="SUPFAM" id="SSF53474">
    <property type="entry name" value="alpha/beta-Hydrolases"/>
    <property type="match status" value="1"/>
</dbReference>
<dbReference type="Gene3D" id="3.40.50.1820">
    <property type="entry name" value="alpha/beta hydrolase"/>
    <property type="match status" value="1"/>
</dbReference>
<dbReference type="GO" id="GO:0080031">
    <property type="term" value="F:methyl salicylate esterase activity"/>
    <property type="evidence" value="ECO:0007669"/>
    <property type="project" value="TreeGrafter"/>
</dbReference>
<evidence type="ECO:0000259" key="2">
    <source>
        <dbReference type="Pfam" id="PF12697"/>
    </source>
</evidence>
<dbReference type="OrthoDB" id="1263307at2759"/>
<dbReference type="GO" id="GO:0080030">
    <property type="term" value="F:methyl indole-3-acetate esterase activity"/>
    <property type="evidence" value="ECO:0007669"/>
    <property type="project" value="TreeGrafter"/>
</dbReference>
<dbReference type="FunFam" id="3.40.50.1820:FF:000025">
    <property type="entry name" value="putative methylesterase 11, chloroplastic"/>
    <property type="match status" value="1"/>
</dbReference>
<dbReference type="GeneID" id="113850648"/>
<dbReference type="AlphaFoldDB" id="A0A8B8JZY1"/>
<dbReference type="KEGG" id="aprc:113850648"/>
<protein>
    <submittedName>
        <fullName evidence="4">Methylesterase 17-like</fullName>
    </submittedName>
</protein>
<dbReference type="PANTHER" id="PTHR10992:SF1032">
    <property type="entry name" value="METHYLESTERASE 17"/>
    <property type="match status" value="1"/>
</dbReference>
<dbReference type="PANTHER" id="PTHR10992">
    <property type="entry name" value="METHYLESTERASE FAMILY MEMBER"/>
    <property type="match status" value="1"/>
</dbReference>
<accession>A0A8B8JZY1</accession>
<proteinExistence type="predicted"/>
<sequence>MNGNDPKGIKTHINKPLNIPIIRLTRKVKTIIGISHVDPLAQFLSYINPPTQLKAKEKLLVQAESNMAVRVEEEGIGTIPLKQHFVLVHGISGGSWCWYKIRCLMENSGYKVSCIDLKSAGIDQSDADSVLSFDDYNKPLMDFMSALPENEQVILVGHSAGGLSITEACHKFANKILLAVYVAATMLKLGFWTDEDLKDGVPDLSEFGDVYELGFGLGKDKPPTSALVKKEFQRKIIYPLSPHEDSTLAAMLLRRGPLLALTSAQFGEEDEVEKVPRVYIRTRHDKVVKPEQQEAMIKRWPPSTVYELDSDHSPFFSTPFVLFGLLVKAAAFQCNTC</sequence>
<dbReference type="InterPro" id="IPR029058">
    <property type="entry name" value="AB_hydrolase_fold"/>
</dbReference>
<organism evidence="3 4">
    <name type="scientific">Abrus precatorius</name>
    <name type="common">Indian licorice</name>
    <name type="synonym">Glycine abrus</name>
    <dbReference type="NCBI Taxonomy" id="3816"/>
    <lineage>
        <taxon>Eukaryota</taxon>
        <taxon>Viridiplantae</taxon>
        <taxon>Streptophyta</taxon>
        <taxon>Embryophyta</taxon>
        <taxon>Tracheophyta</taxon>
        <taxon>Spermatophyta</taxon>
        <taxon>Magnoliopsida</taxon>
        <taxon>eudicotyledons</taxon>
        <taxon>Gunneridae</taxon>
        <taxon>Pentapetalae</taxon>
        <taxon>rosids</taxon>
        <taxon>fabids</taxon>
        <taxon>Fabales</taxon>
        <taxon>Fabaceae</taxon>
        <taxon>Papilionoideae</taxon>
        <taxon>50 kb inversion clade</taxon>
        <taxon>NPAAA clade</taxon>
        <taxon>indigoferoid/millettioid clade</taxon>
        <taxon>Abreae</taxon>
        <taxon>Abrus</taxon>
    </lineage>
</organism>
<reference evidence="4" key="2">
    <citation type="submission" date="2025-08" db="UniProtKB">
        <authorList>
            <consortium name="RefSeq"/>
        </authorList>
    </citation>
    <scope>IDENTIFICATION</scope>
    <source>
        <tissue evidence="4">Young leaves</tissue>
    </source>
</reference>
<reference evidence="3" key="1">
    <citation type="journal article" date="2019" name="Toxins">
        <title>Detection of Abrin-Like and Prepropulchellin-Like Toxin Genes and Transcripts Using Whole Genome Sequencing and Full-Length Transcript Sequencing of Abrus precatorius.</title>
        <authorList>
            <person name="Hovde B.T."/>
            <person name="Daligault H.E."/>
            <person name="Hanschen E.R."/>
            <person name="Kunde Y.A."/>
            <person name="Johnson M.B."/>
            <person name="Starkenburg S.R."/>
            <person name="Johnson S.L."/>
        </authorList>
    </citation>
    <scope>NUCLEOTIDE SEQUENCE [LARGE SCALE GENOMIC DNA]</scope>
</reference>
<dbReference type="GO" id="GO:0080032">
    <property type="term" value="F:methyl jasmonate esterase activity"/>
    <property type="evidence" value="ECO:0007669"/>
    <property type="project" value="TreeGrafter"/>
</dbReference>
<evidence type="ECO:0000313" key="4">
    <source>
        <dbReference type="RefSeq" id="XP_027337025.1"/>
    </source>
</evidence>
<dbReference type="GO" id="GO:0009696">
    <property type="term" value="P:salicylic acid metabolic process"/>
    <property type="evidence" value="ECO:0007669"/>
    <property type="project" value="TreeGrafter"/>
</dbReference>
<gene>
    <name evidence="4" type="primary">LOC113850648</name>
</gene>
<keyword evidence="3" id="KW-1185">Reference proteome</keyword>
<dbReference type="Proteomes" id="UP000694853">
    <property type="component" value="Unplaced"/>
</dbReference>
<evidence type="ECO:0000256" key="1">
    <source>
        <dbReference type="ARBA" id="ARBA00022801"/>
    </source>
</evidence>
<evidence type="ECO:0000313" key="3">
    <source>
        <dbReference type="Proteomes" id="UP000694853"/>
    </source>
</evidence>
<dbReference type="InterPro" id="IPR045889">
    <property type="entry name" value="MES/HNL"/>
</dbReference>
<dbReference type="GO" id="GO:0009694">
    <property type="term" value="P:jasmonic acid metabolic process"/>
    <property type="evidence" value="ECO:0007669"/>
    <property type="project" value="TreeGrafter"/>
</dbReference>
<feature type="domain" description="AB hydrolase-1" evidence="2">
    <location>
        <begin position="85"/>
        <end position="319"/>
    </location>
</feature>
<keyword evidence="1" id="KW-0378">Hydrolase</keyword>
<dbReference type="InterPro" id="IPR000073">
    <property type="entry name" value="AB_hydrolase_1"/>
</dbReference>
<dbReference type="Pfam" id="PF12697">
    <property type="entry name" value="Abhydrolase_6"/>
    <property type="match status" value="1"/>
</dbReference>